<comment type="caution">
    <text evidence="2">The sequence shown here is derived from an EMBL/GenBank/DDBJ whole genome shotgun (WGS) entry which is preliminary data.</text>
</comment>
<feature type="compositionally biased region" description="Low complexity" evidence="1">
    <location>
        <begin position="218"/>
        <end position="262"/>
    </location>
</feature>
<feature type="region of interest" description="Disordered" evidence="1">
    <location>
        <begin position="13"/>
        <end position="50"/>
    </location>
</feature>
<dbReference type="EMBL" id="MOPA01000003">
    <property type="protein sequence ID" value="KAK1543612.1"/>
    <property type="molecule type" value="Genomic_DNA"/>
</dbReference>
<proteinExistence type="predicted"/>
<dbReference type="Proteomes" id="UP001241169">
    <property type="component" value="Unassembled WGS sequence"/>
</dbReference>
<feature type="compositionally biased region" description="Polar residues" evidence="1">
    <location>
        <begin position="203"/>
        <end position="217"/>
    </location>
</feature>
<feature type="region of interest" description="Disordered" evidence="1">
    <location>
        <begin position="111"/>
        <end position="130"/>
    </location>
</feature>
<name>A0ABQ9SVT4_9PEZI</name>
<organism evidence="2 3">
    <name type="scientific">Colletotrichum paranaense</name>
    <dbReference type="NCBI Taxonomy" id="1914294"/>
    <lineage>
        <taxon>Eukaryota</taxon>
        <taxon>Fungi</taxon>
        <taxon>Dikarya</taxon>
        <taxon>Ascomycota</taxon>
        <taxon>Pezizomycotina</taxon>
        <taxon>Sordariomycetes</taxon>
        <taxon>Hypocreomycetidae</taxon>
        <taxon>Glomerellales</taxon>
        <taxon>Glomerellaceae</taxon>
        <taxon>Colletotrichum</taxon>
        <taxon>Colletotrichum acutatum species complex</taxon>
    </lineage>
</organism>
<sequence length="339" mass="36888">MCLSSAITIPFPADPSTRPLALPPLPPTSSLAGHNQSQRPGHTRSTPTHAAFFPTYSTIPQRRLSQPTSPSHPSRPYRACAASLHLYADHSSESTPRRFRDRNTARRIETASSPRQTPYITHDNDPSVTVTPRFPERRFHIHTDEPTNNGIPILSAPLASLRLLISLPLRQRRPMTSRSDASTMPSQRPFFLSTFFNSFRQQSPSATALSSQQPNKHTTQTSSSSYATQSAASAPRAISSNTSTSSGGNNANANSTTRSTSGVVNQYPLHSPRGGIPIPGSANRRRGSDSSSEGFRDVLGADKWYIGGRTAGGEEKFFKLGVVRRVRSNDGLSLDRLSL</sequence>
<reference evidence="2 3" key="1">
    <citation type="submission" date="2016-10" db="EMBL/GenBank/DDBJ databases">
        <title>The genome sequence of Colletotrichum fioriniae PJ7.</title>
        <authorList>
            <person name="Baroncelli R."/>
        </authorList>
    </citation>
    <scope>NUCLEOTIDE SEQUENCE [LARGE SCALE GENOMIC DNA]</scope>
    <source>
        <strain evidence="2 3">IMI 384185</strain>
    </source>
</reference>
<dbReference type="PANTHER" id="PTHR42095">
    <property type="entry name" value="YALI0C12166P"/>
    <property type="match status" value="1"/>
</dbReference>
<evidence type="ECO:0000313" key="3">
    <source>
        <dbReference type="Proteomes" id="UP001241169"/>
    </source>
</evidence>
<accession>A0ABQ9SVT4</accession>
<keyword evidence="3" id="KW-1185">Reference proteome</keyword>
<protein>
    <submittedName>
        <fullName evidence="2">Uncharacterized protein</fullName>
    </submittedName>
</protein>
<dbReference type="PANTHER" id="PTHR42095:SF1">
    <property type="entry name" value="YALI0C12166P"/>
    <property type="match status" value="1"/>
</dbReference>
<feature type="region of interest" description="Disordered" evidence="1">
    <location>
        <begin position="57"/>
        <end position="76"/>
    </location>
</feature>
<evidence type="ECO:0000256" key="1">
    <source>
        <dbReference type="SAM" id="MobiDB-lite"/>
    </source>
</evidence>
<dbReference type="GeneID" id="85372425"/>
<feature type="compositionally biased region" description="Polar residues" evidence="1">
    <location>
        <begin position="57"/>
        <end position="72"/>
    </location>
</feature>
<gene>
    <name evidence="2" type="ORF">CPAR01_04245</name>
</gene>
<dbReference type="RefSeq" id="XP_060352732.1">
    <property type="nucleotide sequence ID" value="XM_060488526.1"/>
</dbReference>
<feature type="region of interest" description="Disordered" evidence="1">
    <location>
        <begin position="203"/>
        <end position="294"/>
    </location>
</feature>
<feature type="compositionally biased region" description="Polar residues" evidence="1">
    <location>
        <begin position="33"/>
        <end position="48"/>
    </location>
</feature>
<evidence type="ECO:0000313" key="2">
    <source>
        <dbReference type="EMBL" id="KAK1543612.1"/>
    </source>
</evidence>